<accession>A0ABP9URF6</accession>
<feature type="transmembrane region" description="Helical" evidence="1">
    <location>
        <begin position="155"/>
        <end position="176"/>
    </location>
</feature>
<comment type="caution">
    <text evidence="2">The sequence shown here is derived from an EMBL/GenBank/DDBJ whole genome shotgun (WGS) entry which is preliminary data.</text>
</comment>
<name>A0ABP9URF6_9BACT</name>
<dbReference type="Proteomes" id="UP001476282">
    <property type="component" value="Unassembled WGS sequence"/>
</dbReference>
<evidence type="ECO:0000256" key="1">
    <source>
        <dbReference type="SAM" id="Phobius"/>
    </source>
</evidence>
<keyword evidence="1" id="KW-0472">Membrane</keyword>
<evidence type="ECO:0008006" key="4">
    <source>
        <dbReference type="Google" id="ProtNLM"/>
    </source>
</evidence>
<keyword evidence="1" id="KW-1133">Transmembrane helix</keyword>
<keyword evidence="1" id="KW-0812">Transmembrane</keyword>
<dbReference type="EMBL" id="BAABRI010000008">
    <property type="protein sequence ID" value="GAA5482579.1"/>
    <property type="molecule type" value="Genomic_DNA"/>
</dbReference>
<feature type="transmembrane region" description="Helical" evidence="1">
    <location>
        <begin position="20"/>
        <end position="42"/>
    </location>
</feature>
<feature type="transmembrane region" description="Helical" evidence="1">
    <location>
        <begin position="91"/>
        <end position="114"/>
    </location>
</feature>
<feature type="transmembrane region" description="Helical" evidence="1">
    <location>
        <begin position="126"/>
        <end position="148"/>
    </location>
</feature>
<protein>
    <recommendedName>
        <fullName evidence="4">ABC transporter permease</fullName>
    </recommendedName>
</protein>
<reference evidence="2 3" key="1">
    <citation type="submission" date="2024-02" db="EMBL/GenBank/DDBJ databases">
        <title>Haloferula sargassicola NBRC 104335.</title>
        <authorList>
            <person name="Ichikawa N."/>
            <person name="Katano-Makiyama Y."/>
            <person name="Hidaka K."/>
        </authorList>
    </citation>
    <scope>NUCLEOTIDE SEQUENCE [LARGE SCALE GENOMIC DNA]</scope>
    <source>
        <strain evidence="2 3">NBRC 104335</strain>
    </source>
</reference>
<evidence type="ECO:0000313" key="2">
    <source>
        <dbReference type="EMBL" id="GAA5482579.1"/>
    </source>
</evidence>
<proteinExistence type="predicted"/>
<keyword evidence="3" id="KW-1185">Reference proteome</keyword>
<dbReference type="RefSeq" id="WP_353566718.1">
    <property type="nucleotide sequence ID" value="NZ_BAABRI010000008.1"/>
</dbReference>
<gene>
    <name evidence="2" type="ORF">Hsar01_01802</name>
</gene>
<evidence type="ECO:0000313" key="3">
    <source>
        <dbReference type="Proteomes" id="UP001476282"/>
    </source>
</evidence>
<feature type="transmembrane region" description="Helical" evidence="1">
    <location>
        <begin position="48"/>
        <end position="70"/>
    </location>
</feature>
<sequence length="256" mass="27245">MNIFTAFFLREIRSALLNRFVYLFAVLCLVVGLVPVLMSAAAETTAAYTLLQACLWMVPLFSLLTGVGSAQGEDEERDYLASLPLGGGVRVLGKFTALATILAVATVLLIVPALLAGAPGDQMLGFWLHAFGAGAVFAALGMAVGFTVRDRLKSHLLGLCLWLALLTGPDLLALGAARDGLADEHPDLWLGLLLSNPLDALRISVVLRLDRIPFEPDSAFARLWLGHLGAAFALVCTVWAAVSLSWGGSRLASRPY</sequence>
<feature type="transmembrane region" description="Helical" evidence="1">
    <location>
        <begin position="219"/>
        <end position="242"/>
    </location>
</feature>
<organism evidence="2 3">
    <name type="scientific">Haloferula sargassicola</name>
    <dbReference type="NCBI Taxonomy" id="490096"/>
    <lineage>
        <taxon>Bacteria</taxon>
        <taxon>Pseudomonadati</taxon>
        <taxon>Verrucomicrobiota</taxon>
        <taxon>Verrucomicrobiia</taxon>
        <taxon>Verrucomicrobiales</taxon>
        <taxon>Verrucomicrobiaceae</taxon>
        <taxon>Haloferula</taxon>
    </lineage>
</organism>